<evidence type="ECO:0000313" key="4">
    <source>
        <dbReference type="EMBL" id="CAD1839067.1"/>
    </source>
</evidence>
<dbReference type="PANTHER" id="PTHR46038">
    <property type="entry name" value="EXPRESSED PROTEIN-RELATED"/>
    <property type="match status" value="1"/>
</dbReference>
<organism evidence="4">
    <name type="scientific">Ananas comosus var. bracteatus</name>
    <name type="common">red pineapple</name>
    <dbReference type="NCBI Taxonomy" id="296719"/>
    <lineage>
        <taxon>Eukaryota</taxon>
        <taxon>Viridiplantae</taxon>
        <taxon>Streptophyta</taxon>
        <taxon>Embryophyta</taxon>
        <taxon>Tracheophyta</taxon>
        <taxon>Spermatophyta</taxon>
        <taxon>Magnoliopsida</taxon>
        <taxon>Liliopsida</taxon>
        <taxon>Poales</taxon>
        <taxon>Bromeliaceae</taxon>
        <taxon>Bromelioideae</taxon>
        <taxon>Ananas</taxon>
    </lineage>
</organism>
<proteinExistence type="predicted"/>
<evidence type="ECO:0000256" key="2">
    <source>
        <dbReference type="SAM" id="Phobius"/>
    </source>
</evidence>
<gene>
    <name evidence="4" type="ORF">CB5_LOCUS22278</name>
</gene>
<keyword evidence="2" id="KW-1133">Transmembrane helix</keyword>
<evidence type="ECO:0000256" key="1">
    <source>
        <dbReference type="SAM" id="MobiDB-lite"/>
    </source>
</evidence>
<dbReference type="InterPro" id="IPR005069">
    <property type="entry name" value="Nucl-diP-sugar_transferase"/>
</dbReference>
<evidence type="ECO:0000259" key="3">
    <source>
        <dbReference type="Pfam" id="PF03407"/>
    </source>
</evidence>
<accession>A0A6V7Q844</accession>
<feature type="transmembrane region" description="Helical" evidence="2">
    <location>
        <begin position="6"/>
        <end position="27"/>
    </location>
</feature>
<dbReference type="InterPro" id="IPR044821">
    <property type="entry name" value="At1g28695/At4g15970-like"/>
</dbReference>
<feature type="compositionally biased region" description="Polar residues" evidence="1">
    <location>
        <begin position="199"/>
        <end position="220"/>
    </location>
</feature>
<feature type="domain" description="Nucleotide-diphospho-sugar transferase" evidence="3">
    <location>
        <begin position="140"/>
        <end position="201"/>
    </location>
</feature>
<keyword evidence="2" id="KW-0472">Membrane</keyword>
<reference evidence="4" key="1">
    <citation type="submission" date="2020-07" db="EMBL/GenBank/DDBJ databases">
        <authorList>
            <person name="Lin J."/>
        </authorList>
    </citation>
    <scope>NUCLEOTIDE SEQUENCE</scope>
</reference>
<dbReference type="Pfam" id="PF03407">
    <property type="entry name" value="Nucleotid_trans"/>
    <property type="match status" value="1"/>
</dbReference>
<sequence length="234" mass="26077">MSNLSPLVSFLLGVAMTIACVFFYMSVDPWKRSVEISSWSKSGNSDSNVDGVNETMFAPNSEVDHAQLAPKEMPQTKDLASLLKSVAMDDNTVILTEINEAWATPNSLLDLFLESFRIGEHIEHLLDHLLIVAVDQKAFDRNKFQQSILELGYNFLFTDVDIIWFRDPLRRIAITSHIAISSDFFFGDEDSLRNLPNGGFSTRSPARRPSNSTRTGSSRESGFPESTSSTSSTK</sequence>
<dbReference type="EMBL" id="LR862133">
    <property type="protein sequence ID" value="CAD1839067.1"/>
    <property type="molecule type" value="Genomic_DNA"/>
</dbReference>
<keyword evidence="2" id="KW-0812">Transmembrane</keyword>
<dbReference type="PANTHER" id="PTHR46038:SF13">
    <property type="entry name" value="GLYCOSYLTRANSFERASE"/>
    <property type="match status" value="1"/>
</dbReference>
<dbReference type="AlphaFoldDB" id="A0A6V7Q844"/>
<protein>
    <recommendedName>
        <fullName evidence="3">Nucleotide-diphospho-sugar transferase domain-containing protein</fullName>
    </recommendedName>
</protein>
<feature type="region of interest" description="Disordered" evidence="1">
    <location>
        <begin position="196"/>
        <end position="234"/>
    </location>
</feature>
<name>A0A6V7Q844_ANACO</name>